<dbReference type="OrthoDB" id="10370555at2759"/>
<name>A0A9P0ZJF6_CUSEU</name>
<feature type="region of interest" description="Disordered" evidence="1">
    <location>
        <begin position="1"/>
        <end position="61"/>
    </location>
</feature>
<gene>
    <name evidence="2" type="ORF">CEURO_LOCUS15704</name>
</gene>
<dbReference type="AlphaFoldDB" id="A0A9P0ZJF6"/>
<evidence type="ECO:0000313" key="2">
    <source>
        <dbReference type="EMBL" id="CAH9102301.1"/>
    </source>
</evidence>
<accession>A0A9P0ZJF6</accession>
<evidence type="ECO:0000313" key="3">
    <source>
        <dbReference type="Proteomes" id="UP001152484"/>
    </source>
</evidence>
<dbReference type="Proteomes" id="UP001152484">
    <property type="component" value="Unassembled WGS sequence"/>
</dbReference>
<organism evidence="2 3">
    <name type="scientific">Cuscuta europaea</name>
    <name type="common">European dodder</name>
    <dbReference type="NCBI Taxonomy" id="41803"/>
    <lineage>
        <taxon>Eukaryota</taxon>
        <taxon>Viridiplantae</taxon>
        <taxon>Streptophyta</taxon>
        <taxon>Embryophyta</taxon>
        <taxon>Tracheophyta</taxon>
        <taxon>Spermatophyta</taxon>
        <taxon>Magnoliopsida</taxon>
        <taxon>eudicotyledons</taxon>
        <taxon>Gunneridae</taxon>
        <taxon>Pentapetalae</taxon>
        <taxon>asterids</taxon>
        <taxon>lamiids</taxon>
        <taxon>Solanales</taxon>
        <taxon>Convolvulaceae</taxon>
        <taxon>Cuscuteae</taxon>
        <taxon>Cuscuta</taxon>
        <taxon>Cuscuta subgen. Cuscuta</taxon>
    </lineage>
</organism>
<sequence length="138" mass="14837">MAQGRRSNLQQNRRKGDSNRLHQKGDHAALLSLLPLPLPLPNHPLQLRRSIPAGGSRNLLPQIVGPVSLLPSLLHGTDLGGTVQDRHRGASGEASGARERGREAVTEVRGGAEEERDGIRFAEGGGCAEKSKEYENGR</sequence>
<dbReference type="EMBL" id="CAMAPE010000041">
    <property type="protein sequence ID" value="CAH9102301.1"/>
    <property type="molecule type" value="Genomic_DNA"/>
</dbReference>
<evidence type="ECO:0000256" key="1">
    <source>
        <dbReference type="SAM" id="MobiDB-lite"/>
    </source>
</evidence>
<feature type="compositionally biased region" description="Basic and acidic residues" evidence="1">
    <location>
        <begin position="14"/>
        <end position="27"/>
    </location>
</feature>
<feature type="compositionally biased region" description="Basic and acidic residues" evidence="1">
    <location>
        <begin position="84"/>
        <end position="120"/>
    </location>
</feature>
<proteinExistence type="predicted"/>
<keyword evidence="3" id="KW-1185">Reference proteome</keyword>
<feature type="region of interest" description="Disordered" evidence="1">
    <location>
        <begin position="77"/>
        <end position="138"/>
    </location>
</feature>
<comment type="caution">
    <text evidence="2">The sequence shown here is derived from an EMBL/GenBank/DDBJ whole genome shotgun (WGS) entry which is preliminary data.</text>
</comment>
<feature type="compositionally biased region" description="Basic and acidic residues" evidence="1">
    <location>
        <begin position="129"/>
        <end position="138"/>
    </location>
</feature>
<protein>
    <submittedName>
        <fullName evidence="2">Uncharacterized protein</fullName>
    </submittedName>
</protein>
<feature type="compositionally biased region" description="Polar residues" evidence="1">
    <location>
        <begin position="1"/>
        <end position="11"/>
    </location>
</feature>
<reference evidence="2" key="1">
    <citation type="submission" date="2022-07" db="EMBL/GenBank/DDBJ databases">
        <authorList>
            <person name="Macas J."/>
            <person name="Novak P."/>
            <person name="Neumann P."/>
        </authorList>
    </citation>
    <scope>NUCLEOTIDE SEQUENCE</scope>
</reference>